<proteinExistence type="predicted"/>
<feature type="domain" description="Protein kinase" evidence="11">
    <location>
        <begin position="111"/>
        <end position="212"/>
    </location>
</feature>
<dbReference type="SUPFAM" id="SSF56112">
    <property type="entry name" value="Protein kinase-like (PK-like)"/>
    <property type="match status" value="1"/>
</dbReference>
<keyword evidence="7" id="KW-0418">Kinase</keyword>
<evidence type="ECO:0000256" key="5">
    <source>
        <dbReference type="ARBA" id="ARBA00022737"/>
    </source>
</evidence>
<dbReference type="Proteomes" id="UP000594261">
    <property type="component" value="Chromosome 2"/>
</dbReference>
<evidence type="ECO:0000313" key="12">
    <source>
        <dbReference type="EnsemblPlants" id="QL02p104347:mrna"/>
    </source>
</evidence>
<dbReference type="InterPro" id="IPR000719">
    <property type="entry name" value="Prot_kinase_dom"/>
</dbReference>
<dbReference type="InParanoid" id="A0A7N2R0H6"/>
<organism evidence="12 13">
    <name type="scientific">Quercus lobata</name>
    <name type="common">Valley oak</name>
    <dbReference type="NCBI Taxonomy" id="97700"/>
    <lineage>
        <taxon>Eukaryota</taxon>
        <taxon>Viridiplantae</taxon>
        <taxon>Streptophyta</taxon>
        <taxon>Embryophyta</taxon>
        <taxon>Tracheophyta</taxon>
        <taxon>Spermatophyta</taxon>
        <taxon>Magnoliopsida</taxon>
        <taxon>eudicotyledons</taxon>
        <taxon>Gunneridae</taxon>
        <taxon>Pentapetalae</taxon>
        <taxon>rosids</taxon>
        <taxon>fabids</taxon>
        <taxon>Fagales</taxon>
        <taxon>Fagaceae</taxon>
        <taxon>Quercus</taxon>
    </lineage>
</organism>
<keyword evidence="3" id="KW-0808">Transferase</keyword>
<keyword evidence="4" id="KW-0732">Signal</keyword>
<dbReference type="GO" id="GO:0004674">
    <property type="term" value="F:protein serine/threonine kinase activity"/>
    <property type="evidence" value="ECO:0007669"/>
    <property type="project" value="UniProtKB-KW"/>
</dbReference>
<keyword evidence="13" id="KW-1185">Reference proteome</keyword>
<evidence type="ECO:0000256" key="8">
    <source>
        <dbReference type="ARBA" id="ARBA00022840"/>
    </source>
</evidence>
<dbReference type="InterPro" id="IPR011009">
    <property type="entry name" value="Kinase-like_dom_sf"/>
</dbReference>
<dbReference type="PANTHER" id="PTHR45974:SF266">
    <property type="entry name" value="LEUCINE-RICH REPEAT RECEPTOR PROTEIN KINASE HPCA1"/>
    <property type="match status" value="1"/>
</dbReference>
<evidence type="ECO:0000256" key="3">
    <source>
        <dbReference type="ARBA" id="ARBA00022679"/>
    </source>
</evidence>
<evidence type="ECO:0000256" key="2">
    <source>
        <dbReference type="ARBA" id="ARBA00022527"/>
    </source>
</evidence>
<evidence type="ECO:0000256" key="6">
    <source>
        <dbReference type="ARBA" id="ARBA00022741"/>
    </source>
</evidence>
<evidence type="ECO:0000259" key="11">
    <source>
        <dbReference type="PROSITE" id="PS50011"/>
    </source>
</evidence>
<keyword evidence="5" id="KW-0677">Repeat</keyword>
<keyword evidence="9" id="KW-0472">Membrane</keyword>
<dbReference type="GO" id="GO:0005524">
    <property type="term" value="F:ATP binding"/>
    <property type="evidence" value="ECO:0007669"/>
    <property type="project" value="UniProtKB-KW"/>
</dbReference>
<evidence type="ECO:0000256" key="4">
    <source>
        <dbReference type="ARBA" id="ARBA00022729"/>
    </source>
</evidence>
<keyword evidence="2" id="KW-0723">Serine/threonine-protein kinase</keyword>
<evidence type="ECO:0000256" key="1">
    <source>
        <dbReference type="ARBA" id="ARBA00004370"/>
    </source>
</evidence>
<evidence type="ECO:0000256" key="10">
    <source>
        <dbReference type="ARBA" id="ARBA00023180"/>
    </source>
</evidence>
<dbReference type="Gramene" id="QL02p104347:mrna">
    <property type="protein sequence ID" value="QL02p104347:mrna"/>
    <property type="gene ID" value="QL02p104347"/>
</dbReference>
<evidence type="ECO:0000313" key="13">
    <source>
        <dbReference type="Proteomes" id="UP000594261"/>
    </source>
</evidence>
<dbReference type="PANTHER" id="PTHR45974">
    <property type="entry name" value="RECEPTOR-LIKE PROTEIN 55"/>
    <property type="match status" value="1"/>
</dbReference>
<dbReference type="GO" id="GO:0016020">
    <property type="term" value="C:membrane"/>
    <property type="evidence" value="ECO:0007669"/>
    <property type="project" value="UniProtKB-SubCell"/>
</dbReference>
<sequence length="212" mass="23746">MKFAQSHKLPVDSVSISNLFKDSSENLEKSIQVFPSGQDHFNQTGISNIGFVLSNQTFKPPDKFGPFYFKAMPYGPFSACWDPNNGSGGIPQLKGARCFSFEELKKYTNKFSEENSIGSRGYGKVYLGTLPTSQLIAIKRAQKESMQGGLEFKTEIELLSRVHHKNLVSPVGFCYDQGEQMLVYEYVPNGSLKEVRIQVGLDEETKNSTWCS</sequence>
<dbReference type="AlphaFoldDB" id="A0A7N2R0H6"/>
<dbReference type="Pfam" id="PF07714">
    <property type="entry name" value="PK_Tyr_Ser-Thr"/>
    <property type="match status" value="1"/>
</dbReference>
<dbReference type="PROSITE" id="PS50011">
    <property type="entry name" value="PROTEIN_KINASE_DOM"/>
    <property type="match status" value="1"/>
</dbReference>
<reference evidence="12" key="2">
    <citation type="submission" date="2021-01" db="UniProtKB">
        <authorList>
            <consortium name="EnsemblPlants"/>
        </authorList>
    </citation>
    <scope>IDENTIFICATION</scope>
</reference>
<dbReference type="FunFam" id="3.30.200.20:FF:000039">
    <property type="entry name" value="receptor-like protein kinase FERONIA"/>
    <property type="match status" value="1"/>
</dbReference>
<evidence type="ECO:0000256" key="7">
    <source>
        <dbReference type="ARBA" id="ARBA00022777"/>
    </source>
</evidence>
<keyword evidence="8" id="KW-0067">ATP-binding</keyword>
<dbReference type="EnsemblPlants" id="QL02p104347:mrna">
    <property type="protein sequence ID" value="QL02p104347:mrna"/>
    <property type="gene ID" value="QL02p104347"/>
</dbReference>
<protein>
    <recommendedName>
        <fullName evidence="11">Protein kinase domain-containing protein</fullName>
    </recommendedName>
</protein>
<comment type="subcellular location">
    <subcellularLocation>
        <location evidence="1">Membrane</location>
    </subcellularLocation>
</comment>
<keyword evidence="6" id="KW-0547">Nucleotide-binding</keyword>
<evidence type="ECO:0000256" key="9">
    <source>
        <dbReference type="ARBA" id="ARBA00023136"/>
    </source>
</evidence>
<reference evidence="13" key="1">
    <citation type="journal article" date="2016" name="G3 (Bethesda)">
        <title>First Draft Assembly and Annotation of the Genome of a California Endemic Oak Quercus lobata Nee (Fagaceae).</title>
        <authorList>
            <person name="Sork V.L."/>
            <person name="Fitz-Gibbon S.T."/>
            <person name="Puiu D."/>
            <person name="Crepeau M."/>
            <person name="Gugger P.F."/>
            <person name="Sherman R."/>
            <person name="Stevens K."/>
            <person name="Langley C.H."/>
            <person name="Pellegrini M."/>
            <person name="Salzberg S.L."/>
        </authorList>
    </citation>
    <scope>NUCLEOTIDE SEQUENCE [LARGE SCALE GENOMIC DNA]</scope>
    <source>
        <strain evidence="13">cv. SW786</strain>
    </source>
</reference>
<accession>A0A7N2R0H6</accession>
<keyword evidence="10" id="KW-0325">Glycoprotein</keyword>
<name>A0A7N2R0H6_QUELO</name>
<dbReference type="InterPro" id="IPR001245">
    <property type="entry name" value="Ser-Thr/Tyr_kinase_cat_dom"/>
</dbReference>
<dbReference type="Gene3D" id="3.30.200.20">
    <property type="entry name" value="Phosphorylase Kinase, domain 1"/>
    <property type="match status" value="1"/>
</dbReference>